<evidence type="ECO:0000256" key="9">
    <source>
        <dbReference type="ARBA" id="ARBA00022741"/>
    </source>
</evidence>
<dbReference type="SUPFAM" id="SSF55821">
    <property type="entry name" value="YrdC/RibB"/>
    <property type="match status" value="1"/>
</dbReference>
<dbReference type="Gene3D" id="3.40.50.11030">
    <property type="entry name" value="Threonylcarbamoyl-AMP synthase, C-terminal domain"/>
    <property type="match status" value="1"/>
</dbReference>
<dbReference type="InterPro" id="IPR038385">
    <property type="entry name" value="Sua5/YwlC_C"/>
</dbReference>
<dbReference type="GO" id="GO:0061710">
    <property type="term" value="F:L-threonylcarbamoyladenylate synthase"/>
    <property type="evidence" value="ECO:0007669"/>
    <property type="project" value="UniProtKB-EC"/>
</dbReference>
<sequence>MATHPKTAEEAAAILARGQVCALPTETVYGLAADATNWAAVGQIFSTKKRPRFNPLIVHVLDAAKAVDVVQLDNCAARLMEAFWPGPLTIVLPSAAHSRVAKNASGGLSTLAVRSPAHPLFRAVLEDWNSPIVAPSANRSGRLSPTTAAHVIEEFGGGVPVLDGGPCEAGVESTIVSLTNSRPTLLRPGAIPAEKIEAALGHPLLAPGGGIEAPGMMTSHYAPTARVRLNAKEAQENEVLLGFGGTPEATLDLSPDGDLSEAAANLFAYLRRLDALGRPIAVAPIPDKGLGRAINDRLRRAAAER</sequence>
<dbReference type="InterPro" id="IPR010923">
    <property type="entry name" value="T(6)A37_SUA5"/>
</dbReference>
<evidence type="ECO:0000313" key="16">
    <source>
        <dbReference type="EMBL" id="MCQ8185612.1"/>
    </source>
</evidence>
<dbReference type="AlphaFoldDB" id="A0A9X2RKG5"/>
<keyword evidence="6 13" id="KW-0808">Transferase</keyword>
<evidence type="ECO:0000256" key="2">
    <source>
        <dbReference type="ARBA" id="ARBA00007663"/>
    </source>
</evidence>
<comment type="subcellular location">
    <subcellularLocation>
        <location evidence="1 13">Cytoplasm</location>
    </subcellularLocation>
</comment>
<proteinExistence type="inferred from homology"/>
<evidence type="ECO:0000256" key="3">
    <source>
        <dbReference type="ARBA" id="ARBA00012584"/>
    </source>
</evidence>
<protein>
    <recommendedName>
        <fullName evidence="4 13">Threonylcarbamoyl-AMP synthase</fullName>
        <shortName evidence="13">TC-AMP synthase</shortName>
        <ecNumber evidence="3 13">2.7.7.87</ecNumber>
    </recommendedName>
    <alternativeName>
        <fullName evidence="11 13">L-threonylcarbamoyladenylate synthase</fullName>
    </alternativeName>
</protein>
<dbReference type="InterPro" id="IPR006070">
    <property type="entry name" value="Sua5-like_dom"/>
</dbReference>
<evidence type="ECO:0000256" key="13">
    <source>
        <dbReference type="PIRNR" id="PIRNR004930"/>
    </source>
</evidence>
<comment type="function">
    <text evidence="13">Required for the formation of a threonylcarbamoyl group on adenosine at position 37 (t(6)A37) in tRNAs that read codons beginning with adenine.</text>
</comment>
<evidence type="ECO:0000256" key="8">
    <source>
        <dbReference type="ARBA" id="ARBA00022695"/>
    </source>
</evidence>
<evidence type="ECO:0000256" key="1">
    <source>
        <dbReference type="ARBA" id="ARBA00004496"/>
    </source>
</evidence>
<feature type="binding site" evidence="14">
    <location>
        <position position="144"/>
    </location>
    <ligand>
        <name>ATP</name>
        <dbReference type="ChEBI" id="CHEBI:30616"/>
    </ligand>
</feature>
<feature type="binding site" evidence="14">
    <location>
        <position position="134"/>
    </location>
    <ligand>
        <name>L-threonine</name>
        <dbReference type="ChEBI" id="CHEBI:57926"/>
    </ligand>
</feature>
<evidence type="ECO:0000256" key="12">
    <source>
        <dbReference type="ARBA" id="ARBA00048366"/>
    </source>
</evidence>
<feature type="binding site" evidence="14">
    <location>
        <position position="187"/>
    </location>
    <ligand>
        <name>ATP</name>
        <dbReference type="ChEBI" id="CHEBI:30616"/>
    </ligand>
</feature>
<feature type="binding site" evidence="14">
    <location>
        <position position="110"/>
    </location>
    <ligand>
        <name>ATP</name>
        <dbReference type="ChEBI" id="CHEBI:30616"/>
    </ligand>
</feature>
<dbReference type="PANTHER" id="PTHR17490">
    <property type="entry name" value="SUA5"/>
    <property type="match status" value="1"/>
</dbReference>
<keyword evidence="5 13" id="KW-0963">Cytoplasm</keyword>
<dbReference type="Pfam" id="PF03481">
    <property type="entry name" value="Sua5_C"/>
    <property type="match status" value="1"/>
</dbReference>
<accession>A0A9X2RKG5</accession>
<evidence type="ECO:0000259" key="15">
    <source>
        <dbReference type="PROSITE" id="PS51163"/>
    </source>
</evidence>
<dbReference type="GO" id="GO:0006450">
    <property type="term" value="P:regulation of translational fidelity"/>
    <property type="evidence" value="ECO:0007669"/>
    <property type="project" value="TreeGrafter"/>
</dbReference>
<keyword evidence="9 13" id="KW-0547">Nucleotide-binding</keyword>
<dbReference type="PROSITE" id="PS51163">
    <property type="entry name" value="YRDC"/>
    <property type="match status" value="1"/>
</dbReference>
<organism evidence="16 17">
    <name type="scientific">Parvularcula maris</name>
    <dbReference type="NCBI Taxonomy" id="2965077"/>
    <lineage>
        <taxon>Bacteria</taxon>
        <taxon>Pseudomonadati</taxon>
        <taxon>Pseudomonadota</taxon>
        <taxon>Alphaproteobacteria</taxon>
        <taxon>Parvularculales</taxon>
        <taxon>Parvularculaceae</taxon>
        <taxon>Parvularcula</taxon>
    </lineage>
</organism>
<comment type="similarity">
    <text evidence="2 13">Belongs to the SUA5 family.</text>
</comment>
<dbReference type="Pfam" id="PF01300">
    <property type="entry name" value="Sua5_yciO_yrdC"/>
    <property type="match status" value="1"/>
</dbReference>
<dbReference type="PANTHER" id="PTHR17490:SF16">
    <property type="entry name" value="THREONYLCARBAMOYL-AMP SYNTHASE"/>
    <property type="match status" value="1"/>
</dbReference>
<dbReference type="EC" id="2.7.7.87" evidence="3 13"/>
<comment type="catalytic activity">
    <reaction evidence="12 13">
        <text>L-threonine + hydrogencarbonate + ATP = L-threonylcarbamoyladenylate + diphosphate + H2O</text>
        <dbReference type="Rhea" id="RHEA:36407"/>
        <dbReference type="ChEBI" id="CHEBI:15377"/>
        <dbReference type="ChEBI" id="CHEBI:17544"/>
        <dbReference type="ChEBI" id="CHEBI:30616"/>
        <dbReference type="ChEBI" id="CHEBI:33019"/>
        <dbReference type="ChEBI" id="CHEBI:57926"/>
        <dbReference type="ChEBI" id="CHEBI:73682"/>
        <dbReference type="EC" id="2.7.7.87"/>
    </reaction>
</comment>
<feature type="binding site" evidence="14">
    <location>
        <position position="50"/>
    </location>
    <ligand>
        <name>ATP</name>
        <dbReference type="ChEBI" id="CHEBI:30616"/>
    </ligand>
</feature>
<feature type="binding site" evidence="14">
    <location>
        <position position="27"/>
    </location>
    <ligand>
        <name>L-threonine</name>
        <dbReference type="ChEBI" id="CHEBI:57926"/>
    </ligand>
</feature>
<dbReference type="Gene3D" id="3.90.870.10">
    <property type="entry name" value="DHBP synthase"/>
    <property type="match status" value="1"/>
</dbReference>
<dbReference type="GO" id="GO:0005737">
    <property type="term" value="C:cytoplasm"/>
    <property type="evidence" value="ECO:0007669"/>
    <property type="project" value="UniProtKB-SubCell"/>
</dbReference>
<feature type="binding site" evidence="14">
    <location>
        <position position="173"/>
    </location>
    <ligand>
        <name>L-threonine</name>
        <dbReference type="ChEBI" id="CHEBI:57926"/>
    </ligand>
</feature>
<keyword evidence="10 13" id="KW-0067">ATP-binding</keyword>
<dbReference type="GO" id="GO:0008033">
    <property type="term" value="P:tRNA processing"/>
    <property type="evidence" value="ECO:0007669"/>
    <property type="project" value="UniProtKB-KW"/>
</dbReference>
<feature type="binding site" evidence="14">
    <location>
        <position position="59"/>
    </location>
    <ligand>
        <name>ATP</name>
        <dbReference type="ChEBI" id="CHEBI:30616"/>
    </ligand>
</feature>
<evidence type="ECO:0000256" key="4">
    <source>
        <dbReference type="ARBA" id="ARBA00015492"/>
    </source>
</evidence>
<evidence type="ECO:0000256" key="14">
    <source>
        <dbReference type="PIRSR" id="PIRSR004930-1"/>
    </source>
</evidence>
<keyword evidence="17" id="KW-1185">Reference proteome</keyword>
<dbReference type="EMBL" id="JANIBC010000006">
    <property type="protein sequence ID" value="MCQ8185612.1"/>
    <property type="molecule type" value="Genomic_DNA"/>
</dbReference>
<dbReference type="NCBIfam" id="TIGR00057">
    <property type="entry name" value="L-threonylcarbamoyladenylate synthase"/>
    <property type="match status" value="1"/>
</dbReference>
<feature type="domain" description="YrdC-like" evidence="15">
    <location>
        <begin position="5"/>
        <end position="191"/>
    </location>
</feature>
<evidence type="ECO:0000256" key="6">
    <source>
        <dbReference type="ARBA" id="ARBA00022679"/>
    </source>
</evidence>
<feature type="binding site" evidence="14">
    <location>
        <position position="114"/>
    </location>
    <ligand>
        <name>L-threonine</name>
        <dbReference type="ChEBI" id="CHEBI:57926"/>
    </ligand>
</feature>
<evidence type="ECO:0000256" key="5">
    <source>
        <dbReference type="ARBA" id="ARBA00022490"/>
    </source>
</evidence>
<feature type="binding site" evidence="14">
    <location>
        <position position="136"/>
    </location>
    <ligand>
        <name>ATP</name>
        <dbReference type="ChEBI" id="CHEBI:30616"/>
    </ligand>
</feature>
<evidence type="ECO:0000256" key="11">
    <source>
        <dbReference type="ARBA" id="ARBA00029774"/>
    </source>
</evidence>
<feature type="binding site" evidence="14">
    <location>
        <position position="221"/>
    </location>
    <ligand>
        <name>ATP</name>
        <dbReference type="ChEBI" id="CHEBI:30616"/>
    </ligand>
</feature>
<evidence type="ECO:0000313" key="17">
    <source>
        <dbReference type="Proteomes" id="UP001142610"/>
    </source>
</evidence>
<name>A0A9X2RKG5_9PROT</name>
<dbReference type="InterPro" id="IPR017945">
    <property type="entry name" value="DHBP_synth_RibB-like_a/b_dom"/>
</dbReference>
<evidence type="ECO:0000256" key="10">
    <source>
        <dbReference type="ARBA" id="ARBA00022840"/>
    </source>
</evidence>
<dbReference type="Proteomes" id="UP001142610">
    <property type="component" value="Unassembled WGS sequence"/>
</dbReference>
<dbReference type="GO" id="GO:0000049">
    <property type="term" value="F:tRNA binding"/>
    <property type="evidence" value="ECO:0007669"/>
    <property type="project" value="TreeGrafter"/>
</dbReference>
<dbReference type="GO" id="GO:0005524">
    <property type="term" value="F:ATP binding"/>
    <property type="evidence" value="ECO:0007669"/>
    <property type="project" value="UniProtKB-UniRule"/>
</dbReference>
<dbReference type="PIRSF" id="PIRSF004930">
    <property type="entry name" value="Tln_factor_SUA5"/>
    <property type="match status" value="1"/>
</dbReference>
<comment type="caution">
    <text evidence="16">The sequence shown here is derived from an EMBL/GenBank/DDBJ whole genome shotgun (WGS) entry which is preliminary data.</text>
</comment>
<dbReference type="InterPro" id="IPR050156">
    <property type="entry name" value="TC-AMP_synthase_SUA5"/>
</dbReference>
<keyword evidence="7 13" id="KW-0819">tRNA processing</keyword>
<dbReference type="GO" id="GO:0003725">
    <property type="term" value="F:double-stranded RNA binding"/>
    <property type="evidence" value="ECO:0007669"/>
    <property type="project" value="UniProtKB-UniRule"/>
</dbReference>
<keyword evidence="8 13" id="KW-0548">Nucleotidyltransferase</keyword>
<feature type="binding site" evidence="14">
    <location>
        <position position="54"/>
    </location>
    <ligand>
        <name>ATP</name>
        <dbReference type="ChEBI" id="CHEBI:30616"/>
    </ligand>
</feature>
<evidence type="ECO:0000256" key="7">
    <source>
        <dbReference type="ARBA" id="ARBA00022694"/>
    </source>
</evidence>
<dbReference type="InterPro" id="IPR005145">
    <property type="entry name" value="Sua5_C"/>
</dbReference>
<gene>
    <name evidence="16" type="ORF">NOG11_09400</name>
</gene>
<reference evidence="16" key="1">
    <citation type="submission" date="2022-07" db="EMBL/GenBank/DDBJ databases">
        <title>Parvularcula maris sp. nov., an algicidal bacterium isolated from seawater.</title>
        <authorList>
            <person name="Li F."/>
        </authorList>
    </citation>
    <scope>NUCLEOTIDE SEQUENCE</scope>
    <source>
        <strain evidence="16">BGMRC 0090</strain>
    </source>
</reference>